<evidence type="ECO:0000313" key="2">
    <source>
        <dbReference type="EMBL" id="CAI4014781.1"/>
    </source>
</evidence>
<evidence type="ECO:0000313" key="3">
    <source>
        <dbReference type="EMBL" id="CAL4802093.1"/>
    </source>
</evidence>
<accession>A0A9P1DR84</accession>
<dbReference type="AlphaFoldDB" id="A0A9P1DR84"/>
<dbReference type="EMBL" id="CAMXCT030006499">
    <property type="protein sequence ID" value="CAL4802093.1"/>
    <property type="molecule type" value="Genomic_DNA"/>
</dbReference>
<dbReference type="Proteomes" id="UP001152797">
    <property type="component" value="Unassembled WGS sequence"/>
</dbReference>
<feature type="region of interest" description="Disordered" evidence="1">
    <location>
        <begin position="1"/>
        <end position="22"/>
    </location>
</feature>
<protein>
    <submittedName>
        <fullName evidence="3">Beta-galactosidase</fullName>
    </submittedName>
</protein>
<evidence type="ECO:0000256" key="1">
    <source>
        <dbReference type="SAM" id="MobiDB-lite"/>
    </source>
</evidence>
<organism evidence="2">
    <name type="scientific">Cladocopium goreaui</name>
    <dbReference type="NCBI Taxonomy" id="2562237"/>
    <lineage>
        <taxon>Eukaryota</taxon>
        <taxon>Sar</taxon>
        <taxon>Alveolata</taxon>
        <taxon>Dinophyceae</taxon>
        <taxon>Suessiales</taxon>
        <taxon>Symbiodiniaceae</taxon>
        <taxon>Cladocopium</taxon>
    </lineage>
</organism>
<reference evidence="2" key="1">
    <citation type="submission" date="2022-10" db="EMBL/GenBank/DDBJ databases">
        <authorList>
            <person name="Chen Y."/>
            <person name="Dougan E. K."/>
            <person name="Chan C."/>
            <person name="Rhodes N."/>
            <person name="Thang M."/>
        </authorList>
    </citation>
    <scope>NUCLEOTIDE SEQUENCE</scope>
</reference>
<sequence>MHGGNLGYGGSSGDGSSSSSRQVVTVKALREDQLQFSSGHLPWNVLGLAQPPTLWGASKAETSATLQWKLHICSAKSQVTDWAMGDRNSLQGVLGQLDPVQLRTGIFSLELTVSPGAPIPVSWTSSGSKGSSVELLHFARPFSVCATHRSPDVHVLCRALCPGAYEAVQSTSTATVVTAGTAAAYADAWKGLVELEAVASAVDEGLGRHLTDVWVDWEESDEGLLGRFDVKAAAVK</sequence>
<dbReference type="EMBL" id="CAMXCT010006499">
    <property type="protein sequence ID" value="CAI4014781.1"/>
    <property type="molecule type" value="Genomic_DNA"/>
</dbReference>
<proteinExistence type="predicted"/>
<comment type="caution">
    <text evidence="2">The sequence shown here is derived from an EMBL/GenBank/DDBJ whole genome shotgun (WGS) entry which is preliminary data.</text>
</comment>
<feature type="compositionally biased region" description="Gly residues" evidence="1">
    <location>
        <begin position="1"/>
        <end position="13"/>
    </location>
</feature>
<gene>
    <name evidence="2" type="ORF">C1SCF055_LOCUS39655</name>
</gene>
<reference evidence="3 4" key="2">
    <citation type="submission" date="2024-05" db="EMBL/GenBank/DDBJ databases">
        <authorList>
            <person name="Chen Y."/>
            <person name="Shah S."/>
            <person name="Dougan E. K."/>
            <person name="Thang M."/>
            <person name="Chan C."/>
        </authorList>
    </citation>
    <scope>NUCLEOTIDE SEQUENCE [LARGE SCALE GENOMIC DNA]</scope>
</reference>
<keyword evidence="4" id="KW-1185">Reference proteome</keyword>
<name>A0A9P1DR84_9DINO</name>
<dbReference type="EMBL" id="CAMXCT020006499">
    <property type="protein sequence ID" value="CAL1168156.1"/>
    <property type="molecule type" value="Genomic_DNA"/>
</dbReference>
<evidence type="ECO:0000313" key="4">
    <source>
        <dbReference type="Proteomes" id="UP001152797"/>
    </source>
</evidence>